<feature type="repeat" description="PPR" evidence="2">
    <location>
        <begin position="358"/>
        <end position="392"/>
    </location>
</feature>
<keyword evidence="1" id="KW-0677">Repeat</keyword>
<name>W9RQB2_9ROSA</name>
<dbReference type="NCBIfam" id="TIGR00756">
    <property type="entry name" value="PPR"/>
    <property type="match status" value="3"/>
</dbReference>
<evidence type="ECO:0000313" key="4">
    <source>
        <dbReference type="Proteomes" id="UP000030645"/>
    </source>
</evidence>
<accession>W9RQB2</accession>
<evidence type="ECO:0000256" key="2">
    <source>
        <dbReference type="PROSITE-ProRule" id="PRU00708"/>
    </source>
</evidence>
<dbReference type="Pfam" id="PF20431">
    <property type="entry name" value="E_motif"/>
    <property type="match status" value="1"/>
</dbReference>
<dbReference type="EMBL" id="KE344500">
    <property type="protein sequence ID" value="EXB64478.1"/>
    <property type="molecule type" value="Genomic_DNA"/>
</dbReference>
<dbReference type="Proteomes" id="UP000030645">
    <property type="component" value="Unassembled WGS sequence"/>
</dbReference>
<sequence>MQLEVFRITSRIVSLAKSGRISHARKMFDEMSHRDAVAWNAMLASYSHLGLHQEVLSLFGRMRMCDTRPDHFTFTATLSGCAGAYELRCGTKIHALILVSGYRSYLPVGNALIDMYGKCLSPSSATGVFEEMNLRNEVTWCSLLFAHTKACQFDIADKVFEVMPIRVEIAWNIMIAGHARCGEIESCLESGWSSAVEAMNSLLSFYAEHGFLSDAMKVFESIGTPSQVSWNAIIDANMKVGDMDKAFLAFQRTPKKNIVSWTSMISGYARNGHGEEALSFFVDLVRNGIQPDDFAFGAVLHACSSLAVLGPGEMVHGCVVRSGFNGYAYVGNGLVNMYAKCGDLEGSYRAFHEIPDKDLVSWNAMLFAFGLHGQPNCALKCYEEMVATGVKLDKVTFLGLLMTCSHSGLIDESREFYENMRSIHGLSPEMDHVACVVDMLARGGHLSEAKDLAIKYLGTGDALDIRSYEALLRACSTHRNVGFGIHLGKALKDLEPHKERSYVLLSNLYCASGQWNEAEMVRQAMVDEGVKKMPGCSWIEVRNKVTAFVAGNHSYSCSLELYKMLNILEFEMRNPCFVGF</sequence>
<dbReference type="PROSITE" id="PS51375">
    <property type="entry name" value="PPR"/>
    <property type="match status" value="4"/>
</dbReference>
<keyword evidence="4" id="KW-1185">Reference proteome</keyword>
<feature type="repeat" description="PPR" evidence="2">
    <location>
        <begin position="35"/>
        <end position="69"/>
    </location>
</feature>
<dbReference type="eggNOG" id="KOG4197">
    <property type="taxonomic scope" value="Eukaryota"/>
</dbReference>
<dbReference type="Gene3D" id="1.25.40.10">
    <property type="entry name" value="Tetratricopeptide repeat domain"/>
    <property type="match status" value="4"/>
</dbReference>
<dbReference type="FunFam" id="1.25.40.10:FF:000441">
    <property type="entry name" value="Pentatricopeptide repeat-containing protein mitochondrial"/>
    <property type="match status" value="1"/>
</dbReference>
<dbReference type="AlphaFoldDB" id="W9RQB2"/>
<reference evidence="4" key="1">
    <citation type="submission" date="2013-01" db="EMBL/GenBank/DDBJ databases">
        <title>Draft Genome Sequence of a Mulberry Tree, Morus notabilis C.K. Schneid.</title>
        <authorList>
            <person name="He N."/>
            <person name="Zhao S."/>
        </authorList>
    </citation>
    <scope>NUCLEOTIDE SEQUENCE</scope>
</reference>
<dbReference type="Pfam" id="PF13041">
    <property type="entry name" value="PPR_2"/>
    <property type="match status" value="3"/>
</dbReference>
<dbReference type="GO" id="GO:0003723">
    <property type="term" value="F:RNA binding"/>
    <property type="evidence" value="ECO:0007669"/>
    <property type="project" value="InterPro"/>
</dbReference>
<evidence type="ECO:0000313" key="3">
    <source>
        <dbReference type="EMBL" id="EXB64478.1"/>
    </source>
</evidence>
<organism evidence="3 4">
    <name type="scientific">Morus notabilis</name>
    <dbReference type="NCBI Taxonomy" id="981085"/>
    <lineage>
        <taxon>Eukaryota</taxon>
        <taxon>Viridiplantae</taxon>
        <taxon>Streptophyta</taxon>
        <taxon>Embryophyta</taxon>
        <taxon>Tracheophyta</taxon>
        <taxon>Spermatophyta</taxon>
        <taxon>Magnoliopsida</taxon>
        <taxon>eudicotyledons</taxon>
        <taxon>Gunneridae</taxon>
        <taxon>Pentapetalae</taxon>
        <taxon>rosids</taxon>
        <taxon>fabids</taxon>
        <taxon>Rosales</taxon>
        <taxon>Moraceae</taxon>
        <taxon>Moreae</taxon>
        <taxon>Morus</taxon>
    </lineage>
</organism>
<dbReference type="Pfam" id="PF01535">
    <property type="entry name" value="PPR"/>
    <property type="match status" value="6"/>
</dbReference>
<dbReference type="InterPro" id="IPR046848">
    <property type="entry name" value="E_motif"/>
</dbReference>
<evidence type="ECO:0008006" key="5">
    <source>
        <dbReference type="Google" id="ProtNLM"/>
    </source>
</evidence>
<protein>
    <recommendedName>
        <fullName evidence="5">Pentatricopeptide repeat-containing protein</fullName>
    </recommendedName>
</protein>
<evidence type="ECO:0000256" key="1">
    <source>
        <dbReference type="ARBA" id="ARBA00022737"/>
    </source>
</evidence>
<dbReference type="InterPro" id="IPR011990">
    <property type="entry name" value="TPR-like_helical_dom_sf"/>
</dbReference>
<feature type="repeat" description="PPR" evidence="2">
    <location>
        <begin position="498"/>
        <end position="532"/>
    </location>
</feature>
<dbReference type="InterPro" id="IPR046960">
    <property type="entry name" value="PPR_At4g14850-like_plant"/>
</dbReference>
<dbReference type="PANTHER" id="PTHR47926:SF465">
    <property type="entry name" value="PENTATRICOPEPTIDE REPEAT (PPR-LIKE) SUPERFAMILY PROTEIN"/>
    <property type="match status" value="1"/>
</dbReference>
<dbReference type="OrthoDB" id="7457040at2759"/>
<dbReference type="PANTHER" id="PTHR47926">
    <property type="entry name" value="PENTATRICOPEPTIDE REPEAT-CONTAINING PROTEIN"/>
    <property type="match status" value="1"/>
</dbReference>
<dbReference type="GO" id="GO:0009451">
    <property type="term" value="P:RNA modification"/>
    <property type="evidence" value="ECO:0007669"/>
    <property type="project" value="InterPro"/>
</dbReference>
<gene>
    <name evidence="3" type="ORF">L484_006715</name>
</gene>
<dbReference type="FunFam" id="1.25.40.10:FF:001093">
    <property type="entry name" value="Pentatricopeptide repeat-containing protein At2g34400"/>
    <property type="match status" value="1"/>
</dbReference>
<feature type="repeat" description="PPR" evidence="2">
    <location>
        <begin position="257"/>
        <end position="291"/>
    </location>
</feature>
<dbReference type="KEGG" id="mnt:21390137"/>
<dbReference type="InterPro" id="IPR002885">
    <property type="entry name" value="PPR_rpt"/>
</dbReference>
<proteinExistence type="predicted"/>